<comment type="cofactor">
    <cofactor evidence="1 7 8">
        <name>pyridoxal 5'-phosphate</name>
        <dbReference type="ChEBI" id="CHEBI:597326"/>
    </cofactor>
</comment>
<keyword evidence="12" id="KW-1185">Reference proteome</keyword>
<dbReference type="AlphaFoldDB" id="A0A9W4FEL4"/>
<gene>
    <name evidence="11" type="primary">lysA_1</name>
    <name evidence="11" type="ORF">MGALJ_17650</name>
</gene>
<keyword evidence="3 7" id="KW-0663">Pyridoxal phosphate</keyword>
<dbReference type="KEGG" id="mgau:MGALJ_17650"/>
<organism evidence="11 12">
    <name type="scientific">Mycobacterium gallinarum</name>
    <dbReference type="NCBI Taxonomy" id="39689"/>
    <lineage>
        <taxon>Bacteria</taxon>
        <taxon>Bacillati</taxon>
        <taxon>Actinomycetota</taxon>
        <taxon>Actinomycetes</taxon>
        <taxon>Mycobacteriales</taxon>
        <taxon>Mycobacteriaceae</taxon>
        <taxon>Mycobacterium</taxon>
    </lineage>
</organism>
<dbReference type="InterPro" id="IPR029066">
    <property type="entry name" value="PLP-binding_barrel"/>
</dbReference>
<feature type="active site" description="Proton donor" evidence="7">
    <location>
        <position position="365"/>
    </location>
</feature>
<dbReference type="FunFam" id="3.20.20.10:FF:000003">
    <property type="entry name" value="Diaminopimelate decarboxylase"/>
    <property type="match status" value="1"/>
</dbReference>
<evidence type="ECO:0000256" key="5">
    <source>
        <dbReference type="ARBA" id="ARBA00023239"/>
    </source>
</evidence>
<protein>
    <recommendedName>
        <fullName evidence="6 8">Diaminopimelate decarboxylase</fullName>
        <ecNumber evidence="6 8">4.1.1.20</ecNumber>
    </recommendedName>
</protein>
<feature type="compositionally biased region" description="Basic and acidic residues" evidence="9">
    <location>
        <begin position="1"/>
        <end position="18"/>
    </location>
</feature>
<evidence type="ECO:0000256" key="1">
    <source>
        <dbReference type="ARBA" id="ARBA00001933"/>
    </source>
</evidence>
<evidence type="ECO:0000256" key="6">
    <source>
        <dbReference type="NCBIfam" id="TIGR01048"/>
    </source>
</evidence>
<dbReference type="Gene3D" id="2.40.37.10">
    <property type="entry name" value="Lyase, Ornithine Decarboxylase, Chain A, domain 1"/>
    <property type="match status" value="1"/>
</dbReference>
<keyword evidence="5 8" id="KW-0456">Lyase</keyword>
<evidence type="ECO:0000259" key="10">
    <source>
        <dbReference type="Pfam" id="PF02784"/>
    </source>
</evidence>
<evidence type="ECO:0000256" key="2">
    <source>
        <dbReference type="ARBA" id="ARBA00022793"/>
    </source>
</evidence>
<dbReference type="PANTHER" id="PTHR43727">
    <property type="entry name" value="DIAMINOPIMELATE DECARBOXYLASE"/>
    <property type="match status" value="1"/>
</dbReference>
<dbReference type="Proteomes" id="UP000465785">
    <property type="component" value="Chromosome"/>
</dbReference>
<dbReference type="GO" id="GO:0008836">
    <property type="term" value="F:diaminopimelate decarboxylase activity"/>
    <property type="evidence" value="ECO:0007669"/>
    <property type="project" value="UniProtKB-UniRule"/>
</dbReference>
<dbReference type="Pfam" id="PF02784">
    <property type="entry name" value="Orn_Arg_deC_N"/>
    <property type="match status" value="1"/>
</dbReference>
<dbReference type="NCBIfam" id="TIGR01048">
    <property type="entry name" value="lysA"/>
    <property type="match status" value="1"/>
</dbReference>
<dbReference type="EMBL" id="AP022601">
    <property type="protein sequence ID" value="BBY92096.1"/>
    <property type="molecule type" value="Genomic_DNA"/>
</dbReference>
<sequence length="436" mass="46542">MTIHGDERSGEERKKAETTADELVGLFPPGTRTDSDGTLVVGGCRLDDVAAQFGTPAIVVSEDALRQRARDYLGAFRSRWPRCDVAFASKSFPCTAVQRVMVEEGLHLDVAGGGEIRTALKAGADPARILLHGNAKSDDELGLAVKHGVGLVVVDNFDDIDRLERIVPAGHQQPCLVRVIPGVEAATHASQATGHAGSKFGLMPDDARSAIARIERSAKMRLDGVHTHVGSQLLNIEQLAQAVEPIAKLGTFEVYDLGGGLGVRYTYDEHPPSLDEYAEAMVGQAKALLPAGSRIIVEPGRSMVANSACTVYRVTTLKRGVVTHVAVDGGMGDNLEVSLTGQRFEATIVDRVGGGETVSVVGRHCESGDQLVDGVALREPSIGDLLAVPVTGAYCYTMSNQYNGARRVPVVFTRAGAARLVVRRDTWDDLLMRDVD</sequence>
<keyword evidence="4 8" id="KW-0028">Amino-acid biosynthesis</keyword>
<comment type="catalytic activity">
    <reaction evidence="8">
        <text>meso-2,6-diaminopimelate + H(+) = L-lysine + CO2</text>
        <dbReference type="Rhea" id="RHEA:15101"/>
        <dbReference type="ChEBI" id="CHEBI:15378"/>
        <dbReference type="ChEBI" id="CHEBI:16526"/>
        <dbReference type="ChEBI" id="CHEBI:32551"/>
        <dbReference type="ChEBI" id="CHEBI:57791"/>
        <dbReference type="EC" id="4.1.1.20"/>
    </reaction>
</comment>
<feature type="region of interest" description="Disordered" evidence="9">
    <location>
        <begin position="1"/>
        <end position="20"/>
    </location>
</feature>
<dbReference type="SUPFAM" id="SSF51419">
    <property type="entry name" value="PLP-binding barrel"/>
    <property type="match status" value="1"/>
</dbReference>
<dbReference type="SUPFAM" id="SSF50621">
    <property type="entry name" value="Alanine racemase C-terminal domain-like"/>
    <property type="match status" value="1"/>
</dbReference>
<evidence type="ECO:0000256" key="3">
    <source>
        <dbReference type="ARBA" id="ARBA00022898"/>
    </source>
</evidence>
<dbReference type="CDD" id="cd06828">
    <property type="entry name" value="PLPDE_III_DapDC"/>
    <property type="match status" value="1"/>
</dbReference>
<dbReference type="Gene3D" id="3.20.20.10">
    <property type="entry name" value="Alanine racemase"/>
    <property type="match status" value="1"/>
</dbReference>
<dbReference type="InterPro" id="IPR009006">
    <property type="entry name" value="Ala_racemase/Decarboxylase_C"/>
</dbReference>
<evidence type="ECO:0000313" key="12">
    <source>
        <dbReference type="Proteomes" id="UP000465785"/>
    </source>
</evidence>
<keyword evidence="4 8" id="KW-0457">Lysine biosynthesis</keyword>
<dbReference type="PRINTS" id="PR01181">
    <property type="entry name" value="DAPDCRBXLASE"/>
</dbReference>
<dbReference type="EC" id="4.1.1.20" evidence="6 8"/>
<evidence type="ECO:0000256" key="4">
    <source>
        <dbReference type="ARBA" id="ARBA00023154"/>
    </source>
</evidence>
<dbReference type="GO" id="GO:0009089">
    <property type="term" value="P:lysine biosynthetic process via diaminopimelate"/>
    <property type="evidence" value="ECO:0007669"/>
    <property type="project" value="UniProtKB-UniRule"/>
</dbReference>
<proteinExistence type="predicted"/>
<name>A0A9W4FEL4_9MYCO</name>
<keyword evidence="2 8" id="KW-0210">Decarboxylase</keyword>
<reference evidence="11 12" key="1">
    <citation type="journal article" date="2019" name="Emerg. Microbes Infect.">
        <title>Comprehensive subspecies identification of 175 nontuberculous mycobacteria species based on 7547 genomic profiles.</title>
        <authorList>
            <person name="Matsumoto Y."/>
            <person name="Kinjo T."/>
            <person name="Motooka D."/>
            <person name="Nabeya D."/>
            <person name="Jung N."/>
            <person name="Uechi K."/>
            <person name="Horii T."/>
            <person name="Iida T."/>
            <person name="Fujita J."/>
            <person name="Nakamura S."/>
        </authorList>
    </citation>
    <scope>NUCLEOTIDE SEQUENCE [LARGE SCALE GENOMIC DNA]</scope>
    <source>
        <strain evidence="11 12">JCM 6399</strain>
    </source>
</reference>
<dbReference type="InterPro" id="IPR000183">
    <property type="entry name" value="Orn/DAP/Arg_de-COase"/>
</dbReference>
<feature type="domain" description="Orn/DAP/Arg decarboxylase 2 N-terminal" evidence="10">
    <location>
        <begin position="75"/>
        <end position="305"/>
    </location>
</feature>
<dbReference type="PANTHER" id="PTHR43727:SF2">
    <property type="entry name" value="GROUP IV DECARBOXYLASE"/>
    <property type="match status" value="1"/>
</dbReference>
<dbReference type="InterPro" id="IPR002986">
    <property type="entry name" value="DAP_deCOOHase_LysA"/>
</dbReference>
<comment type="pathway">
    <text evidence="8">Amino-acid biosynthesis; L-lysine biosynthesis via DAP pathway; L-lysine from DL-2,6-diaminopimelate: step 1/1.</text>
</comment>
<evidence type="ECO:0000256" key="7">
    <source>
        <dbReference type="PIRSR" id="PIRSR600183-50"/>
    </source>
</evidence>
<evidence type="ECO:0000256" key="9">
    <source>
        <dbReference type="SAM" id="MobiDB-lite"/>
    </source>
</evidence>
<dbReference type="PRINTS" id="PR01179">
    <property type="entry name" value="ODADCRBXLASE"/>
</dbReference>
<dbReference type="InterPro" id="IPR022644">
    <property type="entry name" value="De-COase2_N"/>
</dbReference>
<evidence type="ECO:0000313" key="11">
    <source>
        <dbReference type="EMBL" id="BBY92096.1"/>
    </source>
</evidence>
<feature type="modified residue" description="N6-(pyridoxal phosphate)lysine" evidence="7">
    <location>
        <position position="90"/>
    </location>
</feature>
<accession>A0A9W4FEL4</accession>
<evidence type="ECO:0000256" key="8">
    <source>
        <dbReference type="RuleBase" id="RU003738"/>
    </source>
</evidence>
<dbReference type="RefSeq" id="WP_163728592.1">
    <property type="nucleotide sequence ID" value="NZ_AP022601.1"/>
</dbReference>